<dbReference type="SUPFAM" id="SSF53335">
    <property type="entry name" value="S-adenosyl-L-methionine-dependent methyltransferases"/>
    <property type="match status" value="1"/>
</dbReference>
<dbReference type="AlphaFoldDB" id="A0A3D8LGA4"/>
<organism evidence="3 4">
    <name type="scientific">Pontibacter diazotrophicus</name>
    <dbReference type="NCBI Taxonomy" id="1400979"/>
    <lineage>
        <taxon>Bacteria</taxon>
        <taxon>Pseudomonadati</taxon>
        <taxon>Bacteroidota</taxon>
        <taxon>Cytophagia</taxon>
        <taxon>Cytophagales</taxon>
        <taxon>Hymenobacteraceae</taxon>
        <taxon>Pontibacter</taxon>
    </lineage>
</organism>
<dbReference type="InterPro" id="IPR029063">
    <property type="entry name" value="SAM-dependent_MTases_sf"/>
</dbReference>
<keyword evidence="4" id="KW-1185">Reference proteome</keyword>
<feature type="domain" description="Methyltransferase type 12" evidence="2">
    <location>
        <begin position="85"/>
        <end position="181"/>
    </location>
</feature>
<dbReference type="Proteomes" id="UP000256708">
    <property type="component" value="Unassembled WGS sequence"/>
</dbReference>
<dbReference type="OrthoDB" id="9789123at2"/>
<keyword evidence="3" id="KW-0489">Methyltransferase</keyword>
<protein>
    <submittedName>
        <fullName evidence="3">Methyltransferase domain-containing protein</fullName>
    </submittedName>
</protein>
<keyword evidence="1" id="KW-0175">Coiled coil</keyword>
<sequence>MTQLLNYKLKGKAFFPVTEKAFNYSDGDDIEEYIYDVVKVASDLATGSEELFLAIKDWPSLYHLSPTRANILRPLADKLKGKKVLEIGAGCGAITRFLGELGCIVVAVEGSARRASITAERCRDLKNVTVVCDSFQSFVWDDKFDFITLIGVLEYSNLYFEADNAPLAMLSKVKQMLTESGENIIAIENKLGLKYWLGAPEDHVGKEYFGLENKYRKDTAVTFGRLEIIDLLKLAGFKKNNFYYPFPDYKFPDTVITEQGLRDKSFSVKDLLLEKYEYHQAKTYDTRFSSSLVGEALEKNQLLSEFSNSFLICSSNNVDVVNTDVLAYSYSTSRKREFCKENNYRLNTVNDIEVVRKKLYNSFSTANNIEHRLFDEKFLFGELLFKEAINITSNDKWNYDDLKKWSDKYYHILIEQSFQVEGRPYLDRAYFDLTPFNIIIQDNGVAAFFDLEWYYHENIPLFYVFFRGIYNSLLRIFSFRDSNDQVPDDVLGLTLALLKNSIDLTEVEFNRCLSWEKCFIETVTYSTPSSIGNRLIPYIKNTSNTKRESVDFLLPLHDLDIQLFWKNSGESFSEQDSFRYYINLAKQDDKTLIALKDIKGAVSSLRVDLGEKRGAFYLSKLKLRSCSEKILFCLDSDKKFHFLANNLLLLKSSIYTNKFLVLALSDDPSIEFDVPDIQSCHDLLIDINVSEISQEYINKEFEEINYRKSIEGAVVSFLDKQSHYVEDAFDLVMQRVENLLENKVSFLSDSIKESGINSQQMEEMVKQVIQKEDTLRNIVKEKALERENTRIQLEVLNQTIEKLLQQIDSKEDKLMKLGELNISLKQQLEILSSKYSKNTLWGVVKEKLKDN</sequence>
<proteinExistence type="predicted"/>
<evidence type="ECO:0000313" key="3">
    <source>
        <dbReference type="EMBL" id="RDV16440.1"/>
    </source>
</evidence>
<keyword evidence="3" id="KW-0808">Transferase</keyword>
<dbReference type="Gene3D" id="3.40.50.150">
    <property type="entry name" value="Vaccinia Virus protein VP39"/>
    <property type="match status" value="1"/>
</dbReference>
<evidence type="ECO:0000256" key="1">
    <source>
        <dbReference type="SAM" id="Coils"/>
    </source>
</evidence>
<reference evidence="4" key="1">
    <citation type="submission" date="2018-08" db="EMBL/GenBank/DDBJ databases">
        <authorList>
            <person name="Liu Z.-W."/>
            <person name="Du Z.-J."/>
        </authorList>
    </citation>
    <scope>NUCLEOTIDE SEQUENCE [LARGE SCALE GENOMIC DNA]</scope>
    <source>
        <strain evidence="4">H4X</strain>
    </source>
</reference>
<comment type="caution">
    <text evidence="3">The sequence shown here is derived from an EMBL/GenBank/DDBJ whole genome shotgun (WGS) entry which is preliminary data.</text>
</comment>
<dbReference type="RefSeq" id="WP_115564300.1">
    <property type="nucleotide sequence ID" value="NZ_QRGR01000004.1"/>
</dbReference>
<dbReference type="EMBL" id="QRGR01000004">
    <property type="protein sequence ID" value="RDV16440.1"/>
    <property type="molecule type" value="Genomic_DNA"/>
</dbReference>
<evidence type="ECO:0000259" key="2">
    <source>
        <dbReference type="Pfam" id="PF08242"/>
    </source>
</evidence>
<dbReference type="GO" id="GO:0032259">
    <property type="term" value="P:methylation"/>
    <property type="evidence" value="ECO:0007669"/>
    <property type="project" value="UniProtKB-KW"/>
</dbReference>
<dbReference type="Pfam" id="PF08242">
    <property type="entry name" value="Methyltransf_12"/>
    <property type="match status" value="1"/>
</dbReference>
<dbReference type="GO" id="GO:0008168">
    <property type="term" value="F:methyltransferase activity"/>
    <property type="evidence" value="ECO:0007669"/>
    <property type="project" value="UniProtKB-KW"/>
</dbReference>
<name>A0A3D8LGA4_9BACT</name>
<dbReference type="InterPro" id="IPR013217">
    <property type="entry name" value="Methyltransf_12"/>
</dbReference>
<evidence type="ECO:0000313" key="4">
    <source>
        <dbReference type="Proteomes" id="UP000256708"/>
    </source>
</evidence>
<dbReference type="CDD" id="cd02440">
    <property type="entry name" value="AdoMet_MTases"/>
    <property type="match status" value="1"/>
</dbReference>
<gene>
    <name evidence="3" type="ORF">DXT99_04360</name>
</gene>
<feature type="coiled-coil region" evidence="1">
    <location>
        <begin position="786"/>
        <end position="820"/>
    </location>
</feature>
<accession>A0A3D8LGA4</accession>